<dbReference type="EMBL" id="BQMJ01000018">
    <property type="protein sequence ID" value="GJQ10814.1"/>
    <property type="molecule type" value="Genomic_DNA"/>
</dbReference>
<dbReference type="PANTHER" id="PTHR12131">
    <property type="entry name" value="ATP-DEPENDENT RNA AND DNA HELICASE"/>
    <property type="match status" value="1"/>
</dbReference>
<comment type="caution">
    <text evidence="8">The sequence shown here is derived from an EMBL/GenBank/DDBJ whole genome shotgun (WGS) entry which is preliminary data.</text>
</comment>
<evidence type="ECO:0000256" key="1">
    <source>
        <dbReference type="ARBA" id="ARBA00022741"/>
    </source>
</evidence>
<dbReference type="InterPro" id="IPR011545">
    <property type="entry name" value="DEAD/DEAH_box_helicase_dom"/>
</dbReference>
<accession>A0A9C7PUQ7</accession>
<gene>
    <name evidence="8" type="ORF">GpartN1_g2605.t1</name>
</gene>
<reference evidence="8" key="2">
    <citation type="submission" date="2022-01" db="EMBL/GenBank/DDBJ databases">
        <authorList>
            <person name="Hirooka S."/>
            <person name="Miyagishima S.Y."/>
        </authorList>
    </citation>
    <scope>NUCLEOTIDE SEQUENCE</scope>
    <source>
        <strain evidence="8">NBRC 102759</strain>
    </source>
</reference>
<dbReference type="GO" id="GO:0004386">
    <property type="term" value="F:helicase activity"/>
    <property type="evidence" value="ECO:0007669"/>
    <property type="project" value="UniProtKB-KW"/>
</dbReference>
<keyword evidence="2" id="KW-0378">Hydrolase</keyword>
<feature type="coiled-coil region" evidence="5">
    <location>
        <begin position="549"/>
        <end position="603"/>
    </location>
</feature>
<dbReference type="GO" id="GO:0003676">
    <property type="term" value="F:nucleic acid binding"/>
    <property type="evidence" value="ECO:0007669"/>
    <property type="project" value="InterPro"/>
</dbReference>
<dbReference type="SMART" id="SM00490">
    <property type="entry name" value="HELICc"/>
    <property type="match status" value="1"/>
</dbReference>
<dbReference type="SMART" id="SM00487">
    <property type="entry name" value="DEXDc"/>
    <property type="match status" value="1"/>
</dbReference>
<evidence type="ECO:0000256" key="4">
    <source>
        <dbReference type="ARBA" id="ARBA00022840"/>
    </source>
</evidence>
<dbReference type="InterPro" id="IPR012961">
    <property type="entry name" value="Ski2/MTR4_C"/>
</dbReference>
<dbReference type="Proteomes" id="UP001061958">
    <property type="component" value="Unassembled WGS sequence"/>
</dbReference>
<reference evidence="8" key="1">
    <citation type="journal article" date="2022" name="Proc. Natl. Acad. Sci. U.S.A.">
        <title>Life cycle and functional genomics of the unicellular red alga Galdieria for elucidating algal and plant evolution and industrial use.</title>
        <authorList>
            <person name="Hirooka S."/>
            <person name="Itabashi T."/>
            <person name="Ichinose T.M."/>
            <person name="Onuma R."/>
            <person name="Fujiwara T."/>
            <person name="Yamashita S."/>
            <person name="Jong L.W."/>
            <person name="Tomita R."/>
            <person name="Iwane A.H."/>
            <person name="Miyagishima S.Y."/>
        </authorList>
    </citation>
    <scope>NUCLEOTIDE SEQUENCE</scope>
    <source>
        <strain evidence="8">NBRC 102759</strain>
    </source>
</reference>
<evidence type="ECO:0000256" key="5">
    <source>
        <dbReference type="SAM" id="Coils"/>
    </source>
</evidence>
<keyword evidence="1" id="KW-0547">Nucleotide-binding</keyword>
<dbReference type="Pfam" id="PF00270">
    <property type="entry name" value="DEAD"/>
    <property type="match status" value="1"/>
</dbReference>
<dbReference type="PROSITE" id="PS51194">
    <property type="entry name" value="HELICASE_CTER"/>
    <property type="match status" value="1"/>
</dbReference>
<dbReference type="GO" id="GO:0005524">
    <property type="term" value="F:ATP binding"/>
    <property type="evidence" value="ECO:0007669"/>
    <property type="project" value="UniProtKB-KW"/>
</dbReference>
<dbReference type="CDD" id="cd18795">
    <property type="entry name" value="SF2_C_Ski2"/>
    <property type="match status" value="1"/>
</dbReference>
<dbReference type="SUPFAM" id="SSF52540">
    <property type="entry name" value="P-loop containing nucleoside triphosphate hydrolases"/>
    <property type="match status" value="1"/>
</dbReference>
<keyword evidence="9" id="KW-1185">Reference proteome</keyword>
<dbReference type="Pfam" id="PF00271">
    <property type="entry name" value="Helicase_C"/>
    <property type="match status" value="1"/>
</dbReference>
<evidence type="ECO:0000256" key="3">
    <source>
        <dbReference type="ARBA" id="ARBA00022806"/>
    </source>
</evidence>
<keyword evidence="3" id="KW-0347">Helicase</keyword>
<dbReference type="InterPro" id="IPR014001">
    <property type="entry name" value="Helicase_ATP-bd"/>
</dbReference>
<evidence type="ECO:0008006" key="10">
    <source>
        <dbReference type="Google" id="ProtNLM"/>
    </source>
</evidence>
<feature type="domain" description="Helicase C-terminal" evidence="7">
    <location>
        <begin position="330"/>
        <end position="523"/>
    </location>
</feature>
<evidence type="ECO:0000259" key="6">
    <source>
        <dbReference type="PROSITE" id="PS51192"/>
    </source>
</evidence>
<dbReference type="InterPro" id="IPR050699">
    <property type="entry name" value="RNA-DNA_Helicase"/>
</dbReference>
<feature type="domain" description="Helicase ATP-binding" evidence="6">
    <location>
        <begin position="90"/>
        <end position="249"/>
    </location>
</feature>
<protein>
    <recommendedName>
        <fullName evidence="10">DEAD/DEAH box helicase</fullName>
    </recommendedName>
</protein>
<sequence>MFLVFLSTFLSQQIYNETAITRYFSSCCTSCGKKVKGHASKVFRPRKQSTLKMAPKCCSQSSSTLVTTTEKIRVEEFFPFQLDDFQLAAIESLRRQENVLVAAPTGSGKTVIAEAAVYLALAAGKRIFYTTPLKALSNQKFHDIQKVFGVSRVGLLTGDVTIQRDADILVLTTEIYRNMLYTDTTNISDSVFAVVFDEFHFMNDPERGTVWEEAIIASPKDIILVALSATMSNASQLKDWLSCVHRKTSLHETHVRPVPLHFQFCNHKGLYDLFEGSSSQKGPNGCPVLSKTLSLDYKQRYHVDRNKRRRKDSNLRPLQSPSFGFLVRILFRRKMLPCLLFVFSRAGCDKAAEELGDKLGSRLVNRREQELLRSRISQFIDNFPEIAAQQEDRLKQLQLGISVHHAGLLPVWKNFVEELFIDGLIKVIFATETLAAGMNMPARTTVITALIKRGDNGMERLSTSSFKQMAGRAGRRGKDSQGFCIVLQSPDTNPKHVFQLVTGEVEAITSKFLPTYGLVLNLLQDGKSPQQVKDFLSKSFGNFLFAYERKRQQEEKENQLQTYNSAMETLTATNIAMEEWKRYRRLQQKLKMERRTLRYLTKQWMEERRQLVEAYLLFANPGVVLWIDDDSPSISSDMQTTSSGYGKNETVLLEVDDKVPKVQMAWLLESYAVKDSERYLCFTENNYFRVVSCSQIKDVAQDESHSVLQPDMLECLKEEYLKQRQRDKVTCNSIRCIGTEKTASILINISKESYALDNLKDPKLSSQRSKVSHTISQLEQSPIHDLKNRKELLRLYDKVNKWQKKKLQEEEWLPPHAFEELSSVQELDKSTFDQTTKSWDYVQSLLKTLNALSFIENIRYTTEETWYQVTALGRLCVAIRGENEVWLSIVLGYLSGQVQTYEPYHLIGVVATVIGDPIREDAVISWEASSATSMLLEQLQVYYDQVVSVQNQNGILCFTRLEPGWSGIAEAWAQEANWSRLVSGTSLDEGDICRNLRRVLDILRQIPRLPASLGIISEEFRLCARRAMAFMNHFPVCDDITYSLELD</sequence>
<evidence type="ECO:0000256" key="2">
    <source>
        <dbReference type="ARBA" id="ARBA00022801"/>
    </source>
</evidence>
<evidence type="ECO:0000313" key="9">
    <source>
        <dbReference type="Proteomes" id="UP001061958"/>
    </source>
</evidence>
<keyword evidence="5" id="KW-0175">Coiled coil</keyword>
<dbReference type="GO" id="GO:0016787">
    <property type="term" value="F:hydrolase activity"/>
    <property type="evidence" value="ECO:0007669"/>
    <property type="project" value="UniProtKB-KW"/>
</dbReference>
<dbReference type="GO" id="GO:0055087">
    <property type="term" value="C:Ski complex"/>
    <property type="evidence" value="ECO:0007669"/>
    <property type="project" value="TreeGrafter"/>
</dbReference>
<dbReference type="InterPro" id="IPR027417">
    <property type="entry name" value="P-loop_NTPase"/>
</dbReference>
<dbReference type="Gene3D" id="3.40.50.300">
    <property type="entry name" value="P-loop containing nucleotide triphosphate hydrolases"/>
    <property type="match status" value="2"/>
</dbReference>
<dbReference type="Pfam" id="PF08148">
    <property type="entry name" value="DSHCT"/>
    <property type="match status" value="1"/>
</dbReference>
<evidence type="ECO:0000259" key="7">
    <source>
        <dbReference type="PROSITE" id="PS51194"/>
    </source>
</evidence>
<evidence type="ECO:0000313" key="8">
    <source>
        <dbReference type="EMBL" id="GJQ10814.1"/>
    </source>
</evidence>
<dbReference type="PROSITE" id="PS51192">
    <property type="entry name" value="HELICASE_ATP_BIND_1"/>
    <property type="match status" value="1"/>
</dbReference>
<dbReference type="SMART" id="SM01142">
    <property type="entry name" value="DSHCT"/>
    <property type="match status" value="1"/>
</dbReference>
<organism evidence="8 9">
    <name type="scientific">Galdieria partita</name>
    <dbReference type="NCBI Taxonomy" id="83374"/>
    <lineage>
        <taxon>Eukaryota</taxon>
        <taxon>Rhodophyta</taxon>
        <taxon>Bangiophyceae</taxon>
        <taxon>Galdieriales</taxon>
        <taxon>Galdieriaceae</taxon>
        <taxon>Galdieria</taxon>
    </lineage>
</organism>
<proteinExistence type="predicted"/>
<name>A0A9C7PUQ7_9RHOD</name>
<dbReference type="InterPro" id="IPR001650">
    <property type="entry name" value="Helicase_C-like"/>
</dbReference>
<keyword evidence="4" id="KW-0067">ATP-binding</keyword>
<dbReference type="AlphaFoldDB" id="A0A9C7PUQ7"/>
<dbReference type="OrthoDB" id="64767at2759"/>
<dbReference type="GO" id="GO:0070478">
    <property type="term" value="P:nuclear-transcribed mRNA catabolic process, 3'-5' exonucleolytic nonsense-mediated decay"/>
    <property type="evidence" value="ECO:0007669"/>
    <property type="project" value="TreeGrafter"/>
</dbReference>
<dbReference type="PANTHER" id="PTHR12131:SF1">
    <property type="entry name" value="ATP-DEPENDENT RNA HELICASE SUPV3L1, MITOCHONDRIAL-RELATED"/>
    <property type="match status" value="1"/>
</dbReference>
<dbReference type="Gene3D" id="1.10.3380.30">
    <property type="match status" value="1"/>
</dbReference>